<dbReference type="InterPro" id="IPR052183">
    <property type="entry name" value="IS_Transposase"/>
</dbReference>
<keyword evidence="2" id="KW-0815">Transposition</keyword>
<dbReference type="Proteomes" id="UP000727456">
    <property type="component" value="Unassembled WGS sequence"/>
</dbReference>
<evidence type="ECO:0000313" key="6">
    <source>
        <dbReference type="EMBL" id="NIJ09045.1"/>
    </source>
</evidence>
<feature type="domain" description="DDE" evidence="5">
    <location>
        <begin position="84"/>
        <end position="211"/>
    </location>
</feature>
<dbReference type="Gene3D" id="3.30.420.10">
    <property type="entry name" value="Ribonuclease H-like superfamily/Ribonuclease H"/>
    <property type="match status" value="1"/>
</dbReference>
<keyword evidence="7" id="KW-1185">Reference proteome</keyword>
<comment type="caution">
    <text evidence="6">The sequence shown here is derived from an EMBL/GenBank/DDBJ whole genome shotgun (WGS) entry which is preliminary data.</text>
</comment>
<dbReference type="PANTHER" id="PTHR35528:SF3">
    <property type="entry name" value="BLL1675 PROTEIN"/>
    <property type="match status" value="1"/>
</dbReference>
<dbReference type="Pfam" id="PF13610">
    <property type="entry name" value="DDE_Tnp_IS240"/>
    <property type="match status" value="1"/>
</dbReference>
<evidence type="ECO:0000259" key="5">
    <source>
        <dbReference type="Pfam" id="PF13610"/>
    </source>
</evidence>
<gene>
    <name evidence="6" type="ORF">FHS31_002675</name>
</gene>
<evidence type="ECO:0000256" key="2">
    <source>
        <dbReference type="ARBA" id="ARBA00022578"/>
    </source>
</evidence>
<dbReference type="InterPro" id="IPR032874">
    <property type="entry name" value="DDE_dom"/>
</dbReference>
<sequence>MRRYKPKPFSPFRYFKSAPEVIAAAVLLYIRFPLSLRNVEDLLSERGYDLCHETVRLWWNRLGPIFAAQIRRRRANHMRGCRHWRWHLDEMYVKLNGEMISLWRAVDHEGEILESYITKTRDKAAALAFMKKALKRHGSPERIVTDGLRSYGAAMDELGNRGKREIGRHANNRVENSHLLFRRRERAMLSFRRMKTLQKFASVHANITNHFNLERHLISRENYKERRSAAQAEWKILVA</sequence>
<proteinExistence type="predicted"/>
<dbReference type="InterPro" id="IPR047930">
    <property type="entry name" value="Transpos_IS6"/>
</dbReference>
<dbReference type="InterPro" id="IPR012337">
    <property type="entry name" value="RNaseH-like_sf"/>
</dbReference>
<keyword evidence="3" id="KW-0238">DNA-binding</keyword>
<organism evidence="6 7">
    <name type="scientific">Sphingomonas vulcanisoli</name>
    <dbReference type="NCBI Taxonomy" id="1658060"/>
    <lineage>
        <taxon>Bacteria</taxon>
        <taxon>Pseudomonadati</taxon>
        <taxon>Pseudomonadota</taxon>
        <taxon>Alphaproteobacteria</taxon>
        <taxon>Sphingomonadales</taxon>
        <taxon>Sphingomonadaceae</taxon>
        <taxon>Sphingomonas</taxon>
    </lineage>
</organism>
<evidence type="ECO:0000256" key="3">
    <source>
        <dbReference type="ARBA" id="ARBA00023125"/>
    </source>
</evidence>
<dbReference type="RefSeq" id="WP_167074266.1">
    <property type="nucleotide sequence ID" value="NZ_JAAOZC010000007.1"/>
</dbReference>
<dbReference type="EMBL" id="JAAOZC010000007">
    <property type="protein sequence ID" value="NIJ09045.1"/>
    <property type="molecule type" value="Genomic_DNA"/>
</dbReference>
<name>A0ABX0TXC1_9SPHN</name>
<comment type="function">
    <text evidence="1">Involved in the transposition of the insertion sequence.</text>
</comment>
<protein>
    <submittedName>
        <fullName evidence="6">Transposase</fullName>
    </submittedName>
</protein>
<evidence type="ECO:0000313" key="7">
    <source>
        <dbReference type="Proteomes" id="UP000727456"/>
    </source>
</evidence>
<accession>A0ABX0TXC1</accession>
<evidence type="ECO:0000256" key="1">
    <source>
        <dbReference type="ARBA" id="ARBA00002286"/>
    </source>
</evidence>
<dbReference type="SUPFAM" id="SSF53098">
    <property type="entry name" value="Ribonuclease H-like"/>
    <property type="match status" value="1"/>
</dbReference>
<dbReference type="PANTHER" id="PTHR35528">
    <property type="entry name" value="BLL1675 PROTEIN"/>
    <property type="match status" value="1"/>
</dbReference>
<dbReference type="InterPro" id="IPR036397">
    <property type="entry name" value="RNaseH_sf"/>
</dbReference>
<evidence type="ECO:0000256" key="4">
    <source>
        <dbReference type="ARBA" id="ARBA00023172"/>
    </source>
</evidence>
<reference evidence="6 7" key="1">
    <citation type="submission" date="2020-03" db="EMBL/GenBank/DDBJ databases">
        <title>Genomic Encyclopedia of Type Strains, Phase III (KMG-III): the genomes of soil and plant-associated and newly described type strains.</title>
        <authorList>
            <person name="Whitman W."/>
        </authorList>
    </citation>
    <scope>NUCLEOTIDE SEQUENCE [LARGE SCALE GENOMIC DNA]</scope>
    <source>
        <strain evidence="6 7">CECT 8804</strain>
    </source>
</reference>
<keyword evidence="4" id="KW-0233">DNA recombination</keyword>
<dbReference type="NCBIfam" id="NF033587">
    <property type="entry name" value="transpos_IS6"/>
    <property type="match status" value="1"/>
</dbReference>